<dbReference type="PANTHER" id="PTHR31571:SF1">
    <property type="entry name" value="ALTERED INHERITANCE OF MITOCHONDRIA PROTEIN 6"/>
    <property type="match status" value="1"/>
</dbReference>
<feature type="signal peptide" evidence="3">
    <location>
        <begin position="1"/>
        <end position="18"/>
    </location>
</feature>
<dbReference type="GO" id="GO:0006629">
    <property type="term" value="P:lipid metabolic process"/>
    <property type="evidence" value="ECO:0007669"/>
    <property type="project" value="InterPro"/>
</dbReference>
<comment type="caution">
    <text evidence="4">The sequence shown here is derived from an EMBL/GenBank/DDBJ whole genome shotgun (WGS) entry which is preliminary data.</text>
</comment>
<sequence>MKTASLSLFTVLCSTSNAIPLQNRAKDKISSCGSDWMQIDDIKTNHDQIQRRGFNSAVDFFCDEAHDQTLGAGLYLSLATRVYINYGKDPKYYGINGYVYFEVYNKMNKGHVIDGAKCKGYLKELSKKDGKCYGSDNKDTKGGTWQVGDEDISYHAKAERTPPNFDSVDKTVVLKEAIKPLDESYRVPVPFPYYSFNDIVPIGCHIHNDYEKAQKPLYDAISAGCVSAEVDVWHRDGKLRVGHTSPGKATIQDMYINPLKALLEGTGSVFPKSPDQDFTLLVDIKSSNEMDKTWDTFVESLKPLREKGWLSYYKDGKFQKGKITVVASGNAPFDKINSNKDPERAIFFDATVQDSLDGRDKSNTYLASGDFGAAVGGSGTIKDSHLEKLKKQVKAAHDKGFRVRYWDGPDEDQWQQMIDECVDRINTDHPEKMPALDFKLNGGGCSL</sequence>
<dbReference type="SUPFAM" id="SSF51695">
    <property type="entry name" value="PLC-like phosphodiesterases"/>
    <property type="match status" value="1"/>
</dbReference>
<accession>A0A9P4N9G2</accession>
<proteinExistence type="inferred from homology"/>
<keyword evidence="5" id="KW-1185">Reference proteome</keyword>
<dbReference type="GO" id="GO:0008081">
    <property type="term" value="F:phosphoric diester hydrolase activity"/>
    <property type="evidence" value="ECO:0007669"/>
    <property type="project" value="InterPro"/>
</dbReference>
<name>A0A9P4N9G2_9PLEO</name>
<keyword evidence="3" id="KW-0732">Signal</keyword>
<evidence type="ECO:0000256" key="3">
    <source>
        <dbReference type="SAM" id="SignalP"/>
    </source>
</evidence>
<evidence type="ECO:0000313" key="5">
    <source>
        <dbReference type="Proteomes" id="UP000800093"/>
    </source>
</evidence>
<gene>
    <name evidence="4" type="ORF">CC78DRAFT_564830</name>
</gene>
<evidence type="ECO:0000256" key="1">
    <source>
        <dbReference type="ARBA" id="ARBA00008858"/>
    </source>
</evidence>
<feature type="chain" id="PRO_5040305915" description="Altered inheritance of mitochondria protein 6" evidence="3">
    <location>
        <begin position="19"/>
        <end position="447"/>
    </location>
</feature>
<dbReference type="EMBL" id="ML986583">
    <property type="protein sequence ID" value="KAF2269068.1"/>
    <property type="molecule type" value="Genomic_DNA"/>
</dbReference>
<dbReference type="OrthoDB" id="4153866at2759"/>
<dbReference type="InterPro" id="IPR017946">
    <property type="entry name" value="PLC-like_Pdiesterase_TIM-brl"/>
</dbReference>
<dbReference type="Proteomes" id="UP000800093">
    <property type="component" value="Unassembled WGS sequence"/>
</dbReference>
<organism evidence="4 5">
    <name type="scientific">Lojkania enalia</name>
    <dbReference type="NCBI Taxonomy" id="147567"/>
    <lineage>
        <taxon>Eukaryota</taxon>
        <taxon>Fungi</taxon>
        <taxon>Dikarya</taxon>
        <taxon>Ascomycota</taxon>
        <taxon>Pezizomycotina</taxon>
        <taxon>Dothideomycetes</taxon>
        <taxon>Pleosporomycetidae</taxon>
        <taxon>Pleosporales</taxon>
        <taxon>Pleosporales incertae sedis</taxon>
        <taxon>Lojkania</taxon>
    </lineage>
</organism>
<dbReference type="InterPro" id="IPR051236">
    <property type="entry name" value="HAT_RTT109-like"/>
</dbReference>
<dbReference type="Gene3D" id="3.20.20.190">
    <property type="entry name" value="Phosphatidylinositol (PI) phosphodiesterase"/>
    <property type="match status" value="1"/>
</dbReference>
<dbReference type="PANTHER" id="PTHR31571">
    <property type="entry name" value="ALTERED INHERITANCE OF MITOCHONDRIA PROTEIN 6"/>
    <property type="match status" value="1"/>
</dbReference>
<evidence type="ECO:0000256" key="2">
    <source>
        <dbReference type="ARBA" id="ARBA00014286"/>
    </source>
</evidence>
<dbReference type="AlphaFoldDB" id="A0A9P4N9G2"/>
<evidence type="ECO:0000313" key="4">
    <source>
        <dbReference type="EMBL" id="KAF2269068.1"/>
    </source>
</evidence>
<reference evidence="5" key="1">
    <citation type="journal article" date="2020" name="Stud. Mycol.">
        <title>101 Dothideomycetes genomes: A test case for predicting lifestyles and emergence of pathogens.</title>
        <authorList>
            <person name="Haridas S."/>
            <person name="Albert R."/>
            <person name="Binder M."/>
            <person name="Bloem J."/>
            <person name="LaButti K."/>
            <person name="Salamov A."/>
            <person name="Andreopoulos B."/>
            <person name="Baker S."/>
            <person name="Barry K."/>
            <person name="Bills G."/>
            <person name="Bluhm B."/>
            <person name="Cannon C."/>
            <person name="Castanera R."/>
            <person name="Culley D."/>
            <person name="Daum C."/>
            <person name="Ezra D."/>
            <person name="Gonzalez J."/>
            <person name="Henrissat B."/>
            <person name="Kuo A."/>
            <person name="Liang C."/>
            <person name="Lipzen A."/>
            <person name="Lutzoni F."/>
            <person name="Magnuson J."/>
            <person name="Mondo S."/>
            <person name="Nolan M."/>
            <person name="Ohm R."/>
            <person name="Pangilinan J."/>
            <person name="Park H.-J."/>
            <person name="Ramirez L."/>
            <person name="Alfaro M."/>
            <person name="Sun H."/>
            <person name="Tritt A."/>
            <person name="Yoshinaga Y."/>
            <person name="Zwiers L.-H."/>
            <person name="Turgeon B."/>
            <person name="Goodwin S."/>
            <person name="Spatafora J."/>
            <person name="Crous P."/>
            <person name="Grigoriev I."/>
        </authorList>
    </citation>
    <scope>NUCLEOTIDE SEQUENCE [LARGE SCALE GENOMIC DNA]</scope>
    <source>
        <strain evidence="5">CBS 304.66</strain>
    </source>
</reference>
<comment type="similarity">
    <text evidence="1">Belongs to the AIM6 family.</text>
</comment>
<protein>
    <recommendedName>
        <fullName evidence="2">Altered inheritance of mitochondria protein 6</fullName>
    </recommendedName>
</protein>